<name>A0A8R1Y402_ONCVO</name>
<reference evidence="2" key="2">
    <citation type="submission" date="2022-06" db="UniProtKB">
        <authorList>
            <consortium name="EnsemblMetazoa"/>
        </authorList>
    </citation>
    <scope>IDENTIFICATION</scope>
</reference>
<evidence type="ECO:0000313" key="3">
    <source>
        <dbReference type="Proteomes" id="UP000024404"/>
    </source>
</evidence>
<feature type="transmembrane region" description="Helical" evidence="1">
    <location>
        <begin position="42"/>
        <end position="63"/>
    </location>
</feature>
<protein>
    <submittedName>
        <fullName evidence="2">Uncharacterized protein</fullName>
    </submittedName>
</protein>
<reference evidence="3" key="1">
    <citation type="submission" date="2013-10" db="EMBL/GenBank/DDBJ databases">
        <title>Genome sequencing of Onchocerca volvulus.</title>
        <authorList>
            <person name="Cotton J."/>
            <person name="Tsai J."/>
            <person name="Stanley E."/>
            <person name="Tracey A."/>
            <person name="Holroyd N."/>
            <person name="Lustigman S."/>
            <person name="Berriman M."/>
        </authorList>
    </citation>
    <scope>NUCLEOTIDE SEQUENCE</scope>
</reference>
<keyword evidence="3" id="KW-1185">Reference proteome</keyword>
<sequence length="104" mass="12261">MFYKNCGEQHSILSPTMPHAGIEPATFCLLDRRSAPEPMRRYLLALKAQSITLLIIQITMGIFGENWRLYVMKCLMELFDFSMYEEFQTSRDIFRKDQQMNVLT</sequence>
<dbReference type="EMBL" id="CMVM020000247">
    <property type="status" value="NOT_ANNOTATED_CDS"/>
    <property type="molecule type" value="Genomic_DNA"/>
</dbReference>
<organism evidence="2 3">
    <name type="scientific">Onchocerca volvulus</name>
    <dbReference type="NCBI Taxonomy" id="6282"/>
    <lineage>
        <taxon>Eukaryota</taxon>
        <taxon>Metazoa</taxon>
        <taxon>Ecdysozoa</taxon>
        <taxon>Nematoda</taxon>
        <taxon>Chromadorea</taxon>
        <taxon>Rhabditida</taxon>
        <taxon>Spirurina</taxon>
        <taxon>Spiruromorpha</taxon>
        <taxon>Filarioidea</taxon>
        <taxon>Onchocercidae</taxon>
        <taxon>Onchocerca</taxon>
    </lineage>
</organism>
<dbReference type="Proteomes" id="UP000024404">
    <property type="component" value="Unassembled WGS sequence"/>
</dbReference>
<keyword evidence="1" id="KW-0472">Membrane</keyword>
<proteinExistence type="predicted"/>
<keyword evidence="1" id="KW-1133">Transmembrane helix</keyword>
<dbReference type="EnsemblMetazoa" id="OVOC8201.1">
    <property type="protein sequence ID" value="OVOC8201.1"/>
    <property type="gene ID" value="WBGene00245010"/>
</dbReference>
<accession>A0A8R1Y402</accession>
<evidence type="ECO:0000256" key="1">
    <source>
        <dbReference type="SAM" id="Phobius"/>
    </source>
</evidence>
<keyword evidence="1" id="KW-0812">Transmembrane</keyword>
<dbReference type="AlphaFoldDB" id="A0A8R1Y402"/>
<evidence type="ECO:0000313" key="2">
    <source>
        <dbReference type="EnsemblMetazoa" id="OVOC8201.1"/>
    </source>
</evidence>